<keyword evidence="7 8" id="KW-0472">Membrane</keyword>
<feature type="transmembrane region" description="Helical" evidence="8">
    <location>
        <begin position="334"/>
        <end position="359"/>
    </location>
</feature>
<sequence>MNSEKITSRQLILLITTFGLSVTISYMFALNLPPSNQDVWIMILLSFVYSLIFRIPLLFLNNKFPELTLVEMLEKILGKFAGKFFGLFYALYFMAYTIFILILQTQMTGINILASTPNWLIIGLTTIACLYIGSKDLVMMCWTGELVTSISLFSIVLLILLGLKNVNFTLLLPILSDSTFAEINKGAIMFSFLTTDVFVLIKASPFLENKKNVYKIFVYSSLFFTIICAIAVAVTQGALGLEQARHTIYPFLIYTRIINFTAAFERIDVVFVTTWIAINTGRVAFFMYFGYMALKDVFNIDKSKVLFIVIGILIGIISIYIANNMTIVVAQSMINLALMLSTAIFVTIIPLIAMIVYFFRRRSLDTEKLSEN</sequence>
<comment type="similarity">
    <text evidence="2">Belongs to the amino acid-polyamine-organocation (APC) superfamily. Spore germination protein (SGP) (TC 2.A.3.9) family.</text>
</comment>
<feature type="transmembrane region" description="Helical" evidence="8">
    <location>
        <begin position="12"/>
        <end position="33"/>
    </location>
</feature>
<evidence type="ECO:0000256" key="8">
    <source>
        <dbReference type="SAM" id="Phobius"/>
    </source>
</evidence>
<comment type="subcellular location">
    <subcellularLocation>
        <location evidence="1">Membrane</location>
        <topology evidence="1">Multi-pass membrane protein</topology>
    </subcellularLocation>
</comment>
<name>A0A926F020_9FIRM</name>
<gene>
    <name evidence="9" type="ORF">H8707_14410</name>
</gene>
<evidence type="ECO:0000256" key="6">
    <source>
        <dbReference type="ARBA" id="ARBA00022989"/>
    </source>
</evidence>
<accession>A0A926F020</accession>
<dbReference type="PANTHER" id="PTHR34975:SF2">
    <property type="entry name" value="SPORE GERMINATION PROTEIN A2"/>
    <property type="match status" value="1"/>
</dbReference>
<dbReference type="EMBL" id="JACRTG010000034">
    <property type="protein sequence ID" value="MBC8589405.1"/>
    <property type="molecule type" value="Genomic_DNA"/>
</dbReference>
<dbReference type="InterPro" id="IPR004761">
    <property type="entry name" value="Spore_GerAB"/>
</dbReference>
<feature type="transmembrane region" description="Helical" evidence="8">
    <location>
        <begin position="39"/>
        <end position="60"/>
    </location>
</feature>
<keyword evidence="6 8" id="KW-1133">Transmembrane helix</keyword>
<feature type="transmembrane region" description="Helical" evidence="8">
    <location>
        <begin position="305"/>
        <end position="322"/>
    </location>
</feature>
<protein>
    <submittedName>
        <fullName evidence="9">Endospore germination permease</fullName>
    </submittedName>
</protein>
<feature type="transmembrane region" description="Helical" evidence="8">
    <location>
        <begin position="80"/>
        <end position="103"/>
    </location>
</feature>
<dbReference type="AlphaFoldDB" id="A0A926F020"/>
<dbReference type="NCBIfam" id="TIGR00912">
    <property type="entry name" value="2A0309"/>
    <property type="match status" value="1"/>
</dbReference>
<evidence type="ECO:0000256" key="7">
    <source>
        <dbReference type="ARBA" id="ARBA00023136"/>
    </source>
</evidence>
<keyword evidence="10" id="KW-1185">Reference proteome</keyword>
<feature type="transmembrane region" description="Helical" evidence="8">
    <location>
        <begin position="269"/>
        <end position="293"/>
    </location>
</feature>
<feature type="transmembrane region" description="Helical" evidence="8">
    <location>
        <begin position="213"/>
        <end position="234"/>
    </location>
</feature>
<evidence type="ECO:0000256" key="1">
    <source>
        <dbReference type="ARBA" id="ARBA00004141"/>
    </source>
</evidence>
<reference evidence="9" key="1">
    <citation type="submission" date="2020-08" db="EMBL/GenBank/DDBJ databases">
        <title>Genome public.</title>
        <authorList>
            <person name="Liu C."/>
            <person name="Sun Q."/>
        </authorList>
    </citation>
    <scope>NUCLEOTIDE SEQUENCE</scope>
    <source>
        <strain evidence="9">BX21</strain>
    </source>
</reference>
<keyword evidence="3" id="KW-0813">Transport</keyword>
<evidence type="ECO:0000256" key="3">
    <source>
        <dbReference type="ARBA" id="ARBA00022448"/>
    </source>
</evidence>
<dbReference type="GO" id="GO:0009847">
    <property type="term" value="P:spore germination"/>
    <property type="evidence" value="ECO:0007669"/>
    <property type="project" value="InterPro"/>
</dbReference>
<evidence type="ECO:0000256" key="5">
    <source>
        <dbReference type="ARBA" id="ARBA00022692"/>
    </source>
</evidence>
<feature type="transmembrane region" description="Helical" evidence="8">
    <location>
        <begin position="183"/>
        <end position="201"/>
    </location>
</feature>
<keyword evidence="4" id="KW-0309">Germination</keyword>
<proteinExistence type="inferred from homology"/>
<dbReference type="GO" id="GO:0016020">
    <property type="term" value="C:membrane"/>
    <property type="evidence" value="ECO:0007669"/>
    <property type="project" value="UniProtKB-SubCell"/>
</dbReference>
<dbReference type="PANTHER" id="PTHR34975">
    <property type="entry name" value="SPORE GERMINATION PROTEIN A2"/>
    <property type="match status" value="1"/>
</dbReference>
<feature type="transmembrane region" description="Helical" evidence="8">
    <location>
        <begin position="109"/>
        <end position="132"/>
    </location>
</feature>
<feature type="transmembrane region" description="Helical" evidence="8">
    <location>
        <begin position="144"/>
        <end position="163"/>
    </location>
</feature>
<organism evidence="9 10">
    <name type="scientific">Paratissierella segnis</name>
    <dbReference type="NCBI Taxonomy" id="2763679"/>
    <lineage>
        <taxon>Bacteria</taxon>
        <taxon>Bacillati</taxon>
        <taxon>Bacillota</taxon>
        <taxon>Tissierellia</taxon>
        <taxon>Tissierellales</taxon>
        <taxon>Tissierellaceae</taxon>
        <taxon>Paratissierella</taxon>
    </lineage>
</organism>
<dbReference type="Proteomes" id="UP000601171">
    <property type="component" value="Unassembled WGS sequence"/>
</dbReference>
<evidence type="ECO:0000256" key="4">
    <source>
        <dbReference type="ARBA" id="ARBA00022544"/>
    </source>
</evidence>
<dbReference type="Pfam" id="PF03845">
    <property type="entry name" value="Spore_permease"/>
    <property type="match status" value="1"/>
</dbReference>
<evidence type="ECO:0000256" key="2">
    <source>
        <dbReference type="ARBA" id="ARBA00007998"/>
    </source>
</evidence>
<comment type="caution">
    <text evidence="9">The sequence shown here is derived from an EMBL/GenBank/DDBJ whole genome shotgun (WGS) entry which is preliminary data.</text>
</comment>
<dbReference type="RefSeq" id="WP_262430874.1">
    <property type="nucleotide sequence ID" value="NZ_JACRTG010000034.1"/>
</dbReference>
<keyword evidence="5 8" id="KW-0812">Transmembrane</keyword>
<evidence type="ECO:0000313" key="9">
    <source>
        <dbReference type="EMBL" id="MBC8589405.1"/>
    </source>
</evidence>
<evidence type="ECO:0000313" key="10">
    <source>
        <dbReference type="Proteomes" id="UP000601171"/>
    </source>
</evidence>